<dbReference type="InterPro" id="IPR037059">
    <property type="entry name" value="RHD_DNA_bind_dom_sf"/>
</dbReference>
<sequence length="55" mass="6052">IDCAGILKLRNSDIELRKGETDIGRKNTRVRVVFRVHIPQPSGKVVSLQAASIPV</sequence>
<dbReference type="InterPro" id="IPR011539">
    <property type="entry name" value="RHD_DNA_bind_dom"/>
</dbReference>
<proteinExistence type="predicted"/>
<protein>
    <recommendedName>
        <fullName evidence="1">RHD domain-containing protein</fullName>
    </recommendedName>
</protein>
<dbReference type="SUPFAM" id="SSF49417">
    <property type="entry name" value="p53-like transcription factors"/>
    <property type="match status" value="1"/>
</dbReference>
<name>A0ABD0QRV4_CIRMR</name>
<organism evidence="2 3">
    <name type="scientific">Cirrhinus mrigala</name>
    <name type="common">Mrigala</name>
    <dbReference type="NCBI Taxonomy" id="683832"/>
    <lineage>
        <taxon>Eukaryota</taxon>
        <taxon>Metazoa</taxon>
        <taxon>Chordata</taxon>
        <taxon>Craniata</taxon>
        <taxon>Vertebrata</taxon>
        <taxon>Euteleostomi</taxon>
        <taxon>Actinopterygii</taxon>
        <taxon>Neopterygii</taxon>
        <taxon>Teleostei</taxon>
        <taxon>Ostariophysi</taxon>
        <taxon>Cypriniformes</taxon>
        <taxon>Cyprinidae</taxon>
        <taxon>Labeoninae</taxon>
        <taxon>Labeonini</taxon>
        <taxon>Cirrhinus</taxon>
    </lineage>
</organism>
<dbReference type="EMBL" id="JAMKFB020000007">
    <property type="protein sequence ID" value="KAL0188939.1"/>
    <property type="molecule type" value="Genomic_DNA"/>
</dbReference>
<dbReference type="InterPro" id="IPR008967">
    <property type="entry name" value="p53-like_TF_DNA-bd_sf"/>
</dbReference>
<dbReference type="PANTHER" id="PTHR12533">
    <property type="entry name" value="NFAT"/>
    <property type="match status" value="1"/>
</dbReference>
<feature type="non-terminal residue" evidence="2">
    <location>
        <position position="1"/>
    </location>
</feature>
<feature type="domain" description="RHD" evidence="1">
    <location>
        <begin position="1"/>
        <end position="55"/>
    </location>
</feature>
<keyword evidence="3" id="KW-1185">Reference proteome</keyword>
<accession>A0ABD0QRV4</accession>
<evidence type="ECO:0000313" key="2">
    <source>
        <dbReference type="EMBL" id="KAL0188939.1"/>
    </source>
</evidence>
<feature type="non-terminal residue" evidence="2">
    <location>
        <position position="55"/>
    </location>
</feature>
<dbReference type="Proteomes" id="UP001529510">
    <property type="component" value="Unassembled WGS sequence"/>
</dbReference>
<evidence type="ECO:0000259" key="1">
    <source>
        <dbReference type="PROSITE" id="PS50254"/>
    </source>
</evidence>
<dbReference type="PROSITE" id="PS50254">
    <property type="entry name" value="REL_2"/>
    <property type="match status" value="1"/>
</dbReference>
<dbReference type="GO" id="GO:0009653">
    <property type="term" value="P:anatomical structure morphogenesis"/>
    <property type="evidence" value="ECO:0007669"/>
    <property type="project" value="UniProtKB-ARBA"/>
</dbReference>
<dbReference type="PANTHER" id="PTHR12533:SF6">
    <property type="entry name" value="NUCLEAR FACTOR OF ACTIVATED T-CELLS, CYTOPLASMIC 3"/>
    <property type="match status" value="1"/>
</dbReference>
<dbReference type="Gene3D" id="2.60.40.340">
    <property type="entry name" value="Rel homology domain (RHD), DNA-binding domain"/>
    <property type="match status" value="1"/>
</dbReference>
<evidence type="ECO:0000313" key="3">
    <source>
        <dbReference type="Proteomes" id="UP001529510"/>
    </source>
</evidence>
<dbReference type="AlphaFoldDB" id="A0ABD0QRV4"/>
<reference evidence="2 3" key="1">
    <citation type="submission" date="2024-05" db="EMBL/GenBank/DDBJ databases">
        <title>Genome sequencing and assembly of Indian major carp, Cirrhinus mrigala (Hamilton, 1822).</title>
        <authorList>
            <person name="Mohindra V."/>
            <person name="Chowdhury L.M."/>
            <person name="Lal K."/>
            <person name="Jena J.K."/>
        </authorList>
    </citation>
    <scope>NUCLEOTIDE SEQUENCE [LARGE SCALE GENOMIC DNA]</scope>
    <source>
        <strain evidence="2">CM1030</strain>
        <tissue evidence="2">Blood</tissue>
    </source>
</reference>
<gene>
    <name evidence="2" type="ORF">M9458_016038</name>
</gene>
<dbReference type="InterPro" id="IPR008366">
    <property type="entry name" value="NFAT"/>
</dbReference>
<comment type="caution">
    <text evidence="2">The sequence shown here is derived from an EMBL/GenBank/DDBJ whole genome shotgun (WGS) entry which is preliminary data.</text>
</comment>
<dbReference type="GO" id="GO:0060429">
    <property type="term" value="P:epithelium development"/>
    <property type="evidence" value="ECO:0007669"/>
    <property type="project" value="UniProtKB-ARBA"/>
</dbReference>